<dbReference type="InterPro" id="IPR027417">
    <property type="entry name" value="P-loop_NTPase"/>
</dbReference>
<keyword evidence="1" id="KW-0547">Nucleotide-binding</keyword>
<evidence type="ECO:0000313" key="3">
    <source>
        <dbReference type="EMBL" id="KAI9555071.1"/>
    </source>
</evidence>
<dbReference type="GO" id="GO:0005524">
    <property type="term" value="F:ATP binding"/>
    <property type="evidence" value="ECO:0007669"/>
    <property type="project" value="UniProtKB-KW"/>
</dbReference>
<dbReference type="Pfam" id="PF05970">
    <property type="entry name" value="PIF1"/>
    <property type="match status" value="1"/>
</dbReference>
<name>A0AAD5L2Z9_9CRUS</name>
<keyword evidence="1" id="KW-0234">DNA repair</keyword>
<dbReference type="Gene3D" id="3.40.50.300">
    <property type="entry name" value="P-loop containing nucleotide triphosphate hydrolases"/>
    <property type="match status" value="1"/>
</dbReference>
<proteinExistence type="inferred from homology"/>
<keyword evidence="1" id="KW-0233">DNA recombination</keyword>
<keyword evidence="1" id="KW-0347">Helicase</keyword>
<evidence type="ECO:0000256" key="1">
    <source>
        <dbReference type="RuleBase" id="RU363044"/>
    </source>
</evidence>
<dbReference type="Proteomes" id="UP000820818">
    <property type="component" value="Linkage Group LG7"/>
</dbReference>
<keyword evidence="1" id="KW-0378">Hydrolase</keyword>
<dbReference type="SUPFAM" id="SSF52540">
    <property type="entry name" value="P-loop containing nucleoside triphosphate hydrolases"/>
    <property type="match status" value="2"/>
</dbReference>
<reference evidence="3 4" key="1">
    <citation type="submission" date="2022-05" db="EMBL/GenBank/DDBJ databases">
        <title>A multi-omics perspective on studying reproductive biology in Daphnia sinensis.</title>
        <authorList>
            <person name="Jia J."/>
        </authorList>
    </citation>
    <scope>NUCLEOTIDE SEQUENCE [LARGE SCALE GENOMIC DNA]</scope>
    <source>
        <strain evidence="3 4">WSL</strain>
    </source>
</reference>
<dbReference type="GO" id="GO:0016787">
    <property type="term" value="F:hydrolase activity"/>
    <property type="evidence" value="ECO:0007669"/>
    <property type="project" value="UniProtKB-KW"/>
</dbReference>
<dbReference type="PANTHER" id="PTHR47642">
    <property type="entry name" value="ATP-DEPENDENT DNA HELICASE"/>
    <property type="match status" value="1"/>
</dbReference>
<dbReference type="GO" id="GO:0000723">
    <property type="term" value="P:telomere maintenance"/>
    <property type="evidence" value="ECO:0007669"/>
    <property type="project" value="InterPro"/>
</dbReference>
<gene>
    <name evidence="3" type="ORF">GHT06_017586</name>
</gene>
<dbReference type="GO" id="GO:0006310">
    <property type="term" value="P:DNA recombination"/>
    <property type="evidence" value="ECO:0007669"/>
    <property type="project" value="UniProtKB-KW"/>
</dbReference>
<dbReference type="EC" id="5.6.2.3" evidence="1"/>
<evidence type="ECO:0000259" key="2">
    <source>
        <dbReference type="Pfam" id="PF05970"/>
    </source>
</evidence>
<keyword evidence="1" id="KW-0227">DNA damage</keyword>
<organism evidence="3 4">
    <name type="scientific">Daphnia sinensis</name>
    <dbReference type="NCBI Taxonomy" id="1820382"/>
    <lineage>
        <taxon>Eukaryota</taxon>
        <taxon>Metazoa</taxon>
        <taxon>Ecdysozoa</taxon>
        <taxon>Arthropoda</taxon>
        <taxon>Crustacea</taxon>
        <taxon>Branchiopoda</taxon>
        <taxon>Diplostraca</taxon>
        <taxon>Cladocera</taxon>
        <taxon>Anomopoda</taxon>
        <taxon>Daphniidae</taxon>
        <taxon>Daphnia</taxon>
        <taxon>Daphnia similis group</taxon>
    </lineage>
</organism>
<dbReference type="EMBL" id="WJBH02000007">
    <property type="protein sequence ID" value="KAI9555071.1"/>
    <property type="molecule type" value="Genomic_DNA"/>
</dbReference>
<comment type="similarity">
    <text evidence="1">Belongs to the helicase family.</text>
</comment>
<dbReference type="InterPro" id="IPR010285">
    <property type="entry name" value="DNA_helicase_pif1-like_DEAD"/>
</dbReference>
<evidence type="ECO:0000313" key="4">
    <source>
        <dbReference type="Proteomes" id="UP000820818"/>
    </source>
</evidence>
<feature type="domain" description="DNA helicase Pif1-like DEAD-box helicase" evidence="2">
    <location>
        <begin position="2"/>
        <end position="145"/>
    </location>
</feature>
<dbReference type="InterPro" id="IPR051055">
    <property type="entry name" value="PIF1_helicase"/>
</dbReference>
<dbReference type="GO" id="GO:0006281">
    <property type="term" value="P:DNA repair"/>
    <property type="evidence" value="ECO:0007669"/>
    <property type="project" value="UniProtKB-KW"/>
</dbReference>
<sequence>MVTASSGSAAVLIGGSTLHSALGIPPGLNPPPPTEVMRATWSQVGVLFIDEFSMISPSFFTLLDKRLRQLKVRPDVPFGGIHVIFCGDFFQLPPVGTPTIYSTLNESLHSDTRTALFNWNGKEMWKTCLTDVVELTENHRFQDDKWAVSLERWRINQPSADDIADVNSRFMACTSTTELPKNTIIAVPENKTREQGIRFAEQELLSRLGKITESTSTWEKRGVLLIQATVTATSKKFNFNPTQDEEEKIRNFNDKQLKTVGNLYGILGNTYVVGKNESVVNGIANGTRAILQSIVLKNTAQIRVLNLEGSKQVHAVFAHDVQCMVFKHTKTSWSTADTFKSLPLGCFPITTTTQNICCRIGSEKKKCTFRIRQFPCANGLIMTGHKVQGLTTDTIVLGDISKRHQYGSSGWLYVILSRVRTLQGLTTLTRLTEDSSKFKQRKYVLDEMQRLRQIEEKTLHRLSTQHTQTEHP</sequence>
<dbReference type="PANTHER" id="PTHR47642:SF6">
    <property type="entry name" value="ATP-DEPENDENT DNA HELICASE"/>
    <property type="match status" value="1"/>
</dbReference>
<accession>A0AAD5L2Z9</accession>
<dbReference type="AlphaFoldDB" id="A0AAD5L2Z9"/>
<comment type="catalytic activity">
    <reaction evidence="1">
        <text>ATP + H2O = ADP + phosphate + H(+)</text>
        <dbReference type="Rhea" id="RHEA:13065"/>
        <dbReference type="ChEBI" id="CHEBI:15377"/>
        <dbReference type="ChEBI" id="CHEBI:15378"/>
        <dbReference type="ChEBI" id="CHEBI:30616"/>
        <dbReference type="ChEBI" id="CHEBI:43474"/>
        <dbReference type="ChEBI" id="CHEBI:456216"/>
        <dbReference type="EC" id="5.6.2.3"/>
    </reaction>
</comment>
<comment type="caution">
    <text evidence="3">The sequence shown here is derived from an EMBL/GenBank/DDBJ whole genome shotgun (WGS) entry which is preliminary data.</text>
</comment>
<comment type="cofactor">
    <cofactor evidence="1">
        <name>Mg(2+)</name>
        <dbReference type="ChEBI" id="CHEBI:18420"/>
    </cofactor>
</comment>
<keyword evidence="1" id="KW-0067">ATP-binding</keyword>
<protein>
    <recommendedName>
        <fullName evidence="1">ATP-dependent DNA helicase</fullName>
        <ecNumber evidence="1">5.6.2.3</ecNumber>
    </recommendedName>
</protein>
<dbReference type="GO" id="GO:0043139">
    <property type="term" value="F:5'-3' DNA helicase activity"/>
    <property type="evidence" value="ECO:0007669"/>
    <property type="project" value="UniProtKB-EC"/>
</dbReference>
<keyword evidence="4" id="KW-1185">Reference proteome</keyword>